<dbReference type="EMBL" id="JAENHL010000007">
    <property type="protein sequence ID" value="MBK1868271.1"/>
    <property type="molecule type" value="Genomic_DNA"/>
</dbReference>
<accession>A0ACC5R6I7</accession>
<name>A0ACC5R6I7_9HYPH</name>
<evidence type="ECO:0000313" key="1">
    <source>
        <dbReference type="EMBL" id="MBK1868271.1"/>
    </source>
</evidence>
<evidence type="ECO:0000313" key="2">
    <source>
        <dbReference type="Proteomes" id="UP000616151"/>
    </source>
</evidence>
<comment type="caution">
    <text evidence="1">The sequence shown here is derived from an EMBL/GenBank/DDBJ whole genome shotgun (WGS) entry which is preliminary data.</text>
</comment>
<reference evidence="1" key="1">
    <citation type="submission" date="2021-01" db="EMBL/GenBank/DDBJ databases">
        <authorList>
            <person name="Sun Q."/>
        </authorList>
    </citation>
    <scope>NUCLEOTIDE SEQUENCE</scope>
    <source>
        <strain evidence="1">YIM B02566</strain>
    </source>
</reference>
<gene>
    <name evidence="1" type="ORF">JHL16_18100</name>
</gene>
<dbReference type="Proteomes" id="UP000616151">
    <property type="component" value="Unassembled WGS sequence"/>
</dbReference>
<keyword evidence="2" id="KW-1185">Reference proteome</keyword>
<organism evidence="1 2">
    <name type="scientific">Taklimakanibacter albus</name>
    <dbReference type="NCBI Taxonomy" id="2800327"/>
    <lineage>
        <taxon>Bacteria</taxon>
        <taxon>Pseudomonadati</taxon>
        <taxon>Pseudomonadota</taxon>
        <taxon>Alphaproteobacteria</taxon>
        <taxon>Hyphomicrobiales</taxon>
        <taxon>Aestuariivirgaceae</taxon>
        <taxon>Taklimakanibacter</taxon>
    </lineage>
</organism>
<protein>
    <submittedName>
        <fullName evidence="1">Uncharacterized protein</fullName>
    </submittedName>
</protein>
<sequence>MIGLLRYLPYAIGAILLIVLLYYRGEAIKAEAERDLLQDKLTIALIQNREKDKTIDLLKSWKEKSDGIQTDLISKIEKLAAESQDIQDEITNLGKTDADAKTWLDTPVPDAVRRVLGKKRGNGKRDGLLVPGRASPLRHERARSPTQRRPGQ</sequence>
<proteinExistence type="predicted"/>